<dbReference type="InterPro" id="IPR046347">
    <property type="entry name" value="bZIP_sf"/>
</dbReference>
<dbReference type="SUPFAM" id="SSF57959">
    <property type="entry name" value="Leucine zipper domain"/>
    <property type="match status" value="1"/>
</dbReference>
<organism evidence="2">
    <name type="scientific">Timspurckia oligopyrenoides</name>
    <dbReference type="NCBI Taxonomy" id="708627"/>
    <lineage>
        <taxon>Eukaryota</taxon>
        <taxon>Rhodophyta</taxon>
        <taxon>Bangiophyceae</taxon>
        <taxon>Porphyridiales</taxon>
        <taxon>Porphyridiaceae</taxon>
        <taxon>Timspurckia</taxon>
    </lineage>
</organism>
<name>A0A7S0ZIZ8_9RHOD</name>
<dbReference type="GO" id="GO:0003700">
    <property type="term" value="F:DNA-binding transcription factor activity"/>
    <property type="evidence" value="ECO:0007669"/>
    <property type="project" value="InterPro"/>
</dbReference>
<dbReference type="CDD" id="cd14686">
    <property type="entry name" value="bZIP"/>
    <property type="match status" value="1"/>
</dbReference>
<proteinExistence type="predicted"/>
<dbReference type="Gene3D" id="1.20.5.170">
    <property type="match status" value="1"/>
</dbReference>
<gene>
    <name evidence="2" type="ORF">TOLI1172_LOCUS7748</name>
</gene>
<dbReference type="AlphaFoldDB" id="A0A7S0ZIZ8"/>
<sequence length="281" mass="31823">MDSFELDLSSEFSVPVMNAEESVVVADLSTLGDIFETSDFDSPLNSSNLNSPAGDSIRLSFLNSNDDEIHTEGLNNSGIFDKENAQKIVQENAAQIAVDEWFTSIHNDNTSPHIEDIHSVSKHEFSATDSVNSIGKKRKTLSAVDKVRKQADEYAHESMEERQLTWNKKHRIDVSGEEQEENEEVMNSIKYKRRLQKNRDSAYVSRIRRRIYTKLLEESLELYEQEQFKLHSHINTLQAQVNTLKQPLQQLQPNSKKITNCASFDMSSTTVTALPSPNASA</sequence>
<dbReference type="InterPro" id="IPR004827">
    <property type="entry name" value="bZIP"/>
</dbReference>
<dbReference type="PROSITE" id="PS50217">
    <property type="entry name" value="BZIP"/>
    <property type="match status" value="1"/>
</dbReference>
<evidence type="ECO:0000259" key="1">
    <source>
        <dbReference type="PROSITE" id="PS50217"/>
    </source>
</evidence>
<feature type="domain" description="BZIP" evidence="1">
    <location>
        <begin position="188"/>
        <end position="251"/>
    </location>
</feature>
<evidence type="ECO:0000313" key="2">
    <source>
        <dbReference type="EMBL" id="CAD8823352.1"/>
    </source>
</evidence>
<dbReference type="SMART" id="SM00338">
    <property type="entry name" value="BRLZ"/>
    <property type="match status" value="1"/>
</dbReference>
<reference evidence="2" key="1">
    <citation type="submission" date="2021-01" db="EMBL/GenBank/DDBJ databases">
        <authorList>
            <person name="Corre E."/>
            <person name="Pelletier E."/>
            <person name="Niang G."/>
            <person name="Scheremetjew M."/>
            <person name="Finn R."/>
            <person name="Kale V."/>
            <person name="Holt S."/>
            <person name="Cochrane G."/>
            <person name="Meng A."/>
            <person name="Brown T."/>
            <person name="Cohen L."/>
        </authorList>
    </citation>
    <scope>NUCLEOTIDE SEQUENCE</scope>
    <source>
        <strain evidence="2">CCMP3278</strain>
    </source>
</reference>
<dbReference type="Pfam" id="PF00170">
    <property type="entry name" value="bZIP_1"/>
    <property type="match status" value="1"/>
</dbReference>
<accession>A0A7S0ZIZ8</accession>
<protein>
    <recommendedName>
        <fullName evidence="1">BZIP domain-containing protein</fullName>
    </recommendedName>
</protein>
<dbReference type="EMBL" id="HBFP01010761">
    <property type="protein sequence ID" value="CAD8823352.1"/>
    <property type="molecule type" value="Transcribed_RNA"/>
</dbReference>